<dbReference type="Gene3D" id="3.40.50.300">
    <property type="entry name" value="P-loop containing nucleotide triphosphate hydrolases"/>
    <property type="match status" value="2"/>
</dbReference>
<evidence type="ECO:0000313" key="8">
    <source>
        <dbReference type="EMBL" id="KAB2657519.1"/>
    </source>
</evidence>
<keyword evidence="4" id="KW-0184">Conjugation</keyword>
<dbReference type="Pfam" id="PF01443">
    <property type="entry name" value="Viral_helicase1"/>
    <property type="match status" value="1"/>
</dbReference>
<dbReference type="CDD" id="cd17933">
    <property type="entry name" value="DEXSc_RecD-like"/>
    <property type="match status" value="1"/>
</dbReference>
<feature type="domain" description="Bartonella effector protein BID" evidence="7">
    <location>
        <begin position="857"/>
        <end position="944"/>
    </location>
</feature>
<organism evidence="8 9">
    <name type="scientific">Brucella tritici</name>
    <dbReference type="NCBI Taxonomy" id="94626"/>
    <lineage>
        <taxon>Bacteria</taxon>
        <taxon>Pseudomonadati</taxon>
        <taxon>Pseudomonadota</taxon>
        <taxon>Alphaproteobacteria</taxon>
        <taxon>Hyphomicrobiales</taxon>
        <taxon>Brucellaceae</taxon>
        <taxon>Brucella/Ochrobactrum group</taxon>
        <taxon>Brucella</taxon>
    </lineage>
</organism>
<dbReference type="InterPro" id="IPR014136">
    <property type="entry name" value="TraA_Ti"/>
</dbReference>
<dbReference type="CDD" id="cd18809">
    <property type="entry name" value="SF1_C_RecD"/>
    <property type="match status" value="1"/>
</dbReference>
<dbReference type="Pfam" id="PF17841">
    <property type="entry name" value="Bep_C_terminal"/>
    <property type="match status" value="1"/>
</dbReference>
<comment type="similarity">
    <text evidence="1">Belongs to the MobA/MobL family.</text>
</comment>
<evidence type="ECO:0000256" key="3">
    <source>
        <dbReference type="ARBA" id="ARBA00022840"/>
    </source>
</evidence>
<dbReference type="Gene3D" id="3.30.930.30">
    <property type="match status" value="1"/>
</dbReference>
<dbReference type="InterPro" id="IPR027351">
    <property type="entry name" value="(+)RNA_virus_helicase_core_dom"/>
</dbReference>
<dbReference type="GO" id="GO:0003678">
    <property type="term" value="F:DNA helicase activity"/>
    <property type="evidence" value="ECO:0007669"/>
    <property type="project" value="UniProtKB-ARBA"/>
</dbReference>
<keyword evidence="2" id="KW-0547">Nucleotide-binding</keyword>
<keyword evidence="3" id="KW-0067">ATP-binding</keyword>
<dbReference type="GO" id="GO:0005524">
    <property type="term" value="F:ATP binding"/>
    <property type="evidence" value="ECO:0007669"/>
    <property type="project" value="UniProtKB-KW"/>
</dbReference>
<reference evidence="8 9" key="1">
    <citation type="submission" date="2019-09" db="EMBL/GenBank/DDBJ databases">
        <title>Taxonomic organization of the family Brucellaceae based on a phylogenomic approach.</title>
        <authorList>
            <person name="Leclercq S."/>
            <person name="Cloeckaert A."/>
            <person name="Zygmunt M.S."/>
        </authorList>
    </citation>
    <scope>NUCLEOTIDE SEQUENCE [LARGE SCALE GENOMIC DNA]</scope>
    <source>
        <strain evidence="8 9">TA93</strain>
    </source>
</reference>
<dbReference type="AlphaFoldDB" id="A0A7V7VVI9"/>
<dbReference type="PANTHER" id="PTHR43788">
    <property type="entry name" value="DNA2/NAM7 HELICASE FAMILY MEMBER"/>
    <property type="match status" value="1"/>
</dbReference>
<dbReference type="EMBL" id="WBVY01000003">
    <property type="protein sequence ID" value="KAB2657519.1"/>
    <property type="molecule type" value="Genomic_DNA"/>
</dbReference>
<evidence type="ECO:0000259" key="5">
    <source>
        <dbReference type="Pfam" id="PF01443"/>
    </source>
</evidence>
<gene>
    <name evidence="8" type="primary">traA</name>
    <name evidence="8" type="ORF">F9K94_14270</name>
</gene>
<dbReference type="InterPro" id="IPR041533">
    <property type="entry name" value="Bep_BID"/>
</dbReference>
<protein>
    <submittedName>
        <fullName evidence="8">Ti-type conjugative transfer relaxase TraA</fullName>
    </submittedName>
</protein>
<evidence type="ECO:0000256" key="2">
    <source>
        <dbReference type="ARBA" id="ARBA00022741"/>
    </source>
</evidence>
<dbReference type="InterPro" id="IPR027417">
    <property type="entry name" value="P-loop_NTPase"/>
</dbReference>
<dbReference type="Pfam" id="PF03389">
    <property type="entry name" value="MobA_MobL"/>
    <property type="match status" value="1"/>
</dbReference>
<name>A0A7V7VVI9_9HYPH</name>
<evidence type="ECO:0000259" key="7">
    <source>
        <dbReference type="Pfam" id="PF17841"/>
    </source>
</evidence>
<evidence type="ECO:0000313" key="9">
    <source>
        <dbReference type="Proteomes" id="UP000460650"/>
    </source>
</evidence>
<dbReference type="InterPro" id="IPR050534">
    <property type="entry name" value="Coronavir_polyprotein_1ab"/>
</dbReference>
<dbReference type="PANTHER" id="PTHR43788:SF6">
    <property type="entry name" value="DNA HELICASE B"/>
    <property type="match status" value="1"/>
</dbReference>
<dbReference type="Gene3D" id="2.30.30.940">
    <property type="match status" value="1"/>
</dbReference>
<evidence type="ECO:0000256" key="1">
    <source>
        <dbReference type="ARBA" id="ARBA00010873"/>
    </source>
</evidence>
<accession>A0A7V7VVI9</accession>
<comment type="caution">
    <text evidence="8">The sequence shown here is derived from an EMBL/GenBank/DDBJ whole genome shotgun (WGS) entry which is preliminary data.</text>
</comment>
<proteinExistence type="inferred from homology"/>
<feature type="domain" description="MobA/MobL protein" evidence="6">
    <location>
        <begin position="19"/>
        <end position="243"/>
    </location>
</feature>
<dbReference type="NCBIfam" id="TIGR02768">
    <property type="entry name" value="TraA_Ti"/>
    <property type="match status" value="1"/>
</dbReference>
<dbReference type="InterPro" id="IPR005053">
    <property type="entry name" value="MobA_MobL"/>
</dbReference>
<dbReference type="Proteomes" id="UP000460650">
    <property type="component" value="Unassembled WGS sequence"/>
</dbReference>
<sequence length="1096" mass="123822">MELAIAYLRVSFISRGKGQSVLIAAAYRHRTMMYFQREGATVDFSLRDGLIHEEFMLPADSPQWARRMAREPAARASESFWNFVETSEKQANAQLAREAIIALPTQLLPSQNISLAREFIETHVLSRGVVADWVYHDELGNPHIHLLMSLRPLADDGFGAKTIIINDEKGAPKRRANGQLVRTQWSGNKADFLQFRNGWFECQNRHLALAGFDLHIDGRSYSEQNLDILGMIHVGPAASGIEREIRETGRLVPVRRAELNQHRKDENLRRIIRRPNIVLDIVTSERSVFERKDLENIIRRYSNDSALCSRLSAEILKSPEVLTIDRVPFELNGKKQVREKLTTKRLIRMEARMAMNSIRLSKLKSHPVQADRMDEICDRYSWLNKEQRTAIRYLVDGQSIAVVVGRAGTGKTSTLKVAAEVWKDAGYTVLGGALAGKAAEGLQNAAHIQSRTLASWQYRWNVGKDRIDSRTVFIIDEAGLVASRQMAAFLQAVKDAGAKIVLVGDTEQLQPIEAGAAFRGIADKVGYVELETIIRQREDWMRKASAHLATNKTKLALEEYDFHGKIHSCRDKDEALTRLIANWDEAKSKGANSLILAHLRRDVQKLNLLARQKLIDRELIGREFSFESINGSRKIGRGDQLIFLRNDSSMGVKNGTVGHVVSAARNAVIVRIAEGDRHREVNVNSENYNEIDYGYATTIHKSQGVTAESINLLASSTMDRNLAYVAMTRHREDLNIYYSKERFKNKEELGAVLSRNNTKEITLDYDNGPIYVQALRFAQKRGLNLLSVARTLYHDRLVWIADQAKRLREMGSRLQKIAHSLPKLPREAPVICETLVPGVSEYTKSVSQVVSAQLAGHRALQRDIEMINSSLRKIFKDPECVFEKLEVSSLSIEEGSGRAKLDLLRDNPGGLGNLHGQAGLFAGRRARQEREAVLDAAGYLATQIGLHLDYREKLRASLEREEVERRQRMSAAIPYPSEPARNYLVNAGKLDDEQYAQRHEAYLALDQGVKAELKALATAIDRRFGKGAFWGACDRDSIEQKLVKVMAYCKEEQRQYVMNAWNLLRAAQKIESDKQRVSIANMYGIKKSMSLSIQRN</sequence>
<evidence type="ECO:0000259" key="6">
    <source>
        <dbReference type="Pfam" id="PF03389"/>
    </source>
</evidence>
<dbReference type="SUPFAM" id="SSF52540">
    <property type="entry name" value="P-loop containing nucleoside triphosphate hydrolases"/>
    <property type="match status" value="2"/>
</dbReference>
<evidence type="ECO:0000256" key="4">
    <source>
        <dbReference type="ARBA" id="ARBA00022971"/>
    </source>
</evidence>
<dbReference type="Pfam" id="PF13604">
    <property type="entry name" value="AAA_30"/>
    <property type="match status" value="1"/>
</dbReference>
<feature type="domain" description="(+)RNA virus helicase C-terminal" evidence="5">
    <location>
        <begin position="692"/>
        <end position="737"/>
    </location>
</feature>